<feature type="region of interest" description="Disordered" evidence="1">
    <location>
        <begin position="197"/>
        <end position="235"/>
    </location>
</feature>
<evidence type="ECO:0000256" key="1">
    <source>
        <dbReference type="SAM" id="MobiDB-lite"/>
    </source>
</evidence>
<proteinExistence type="predicted"/>
<evidence type="ECO:0000313" key="2">
    <source>
        <dbReference type="EMBL" id="RDL36950.1"/>
    </source>
</evidence>
<reference evidence="2 3" key="1">
    <citation type="journal article" date="2018" name="IMA Fungus">
        <title>IMA Genome-F 9: Draft genome sequence of Annulohypoxylon stygium, Aspergillus mulundensis, Berkeleyomyces basicola (syn. Thielaviopsis basicola), Ceratocystis smalleyi, two Cercospora beticola strains, Coleophoma cylindrospora, Fusarium fracticaudum, Phialophora cf. hyalina, and Morchella septimelata.</title>
        <authorList>
            <person name="Wingfield B.D."/>
            <person name="Bills G.F."/>
            <person name="Dong Y."/>
            <person name="Huang W."/>
            <person name="Nel W.J."/>
            <person name="Swalarsk-Parry B.S."/>
            <person name="Vaghefi N."/>
            <person name="Wilken P.M."/>
            <person name="An Z."/>
            <person name="de Beer Z.W."/>
            <person name="De Vos L."/>
            <person name="Chen L."/>
            <person name="Duong T.A."/>
            <person name="Gao Y."/>
            <person name="Hammerbacher A."/>
            <person name="Kikkert J.R."/>
            <person name="Li Y."/>
            <person name="Li H."/>
            <person name="Li K."/>
            <person name="Li Q."/>
            <person name="Liu X."/>
            <person name="Ma X."/>
            <person name="Naidoo K."/>
            <person name="Pethybridge S.J."/>
            <person name="Sun J."/>
            <person name="Steenkamp E.T."/>
            <person name="van der Nest M.A."/>
            <person name="van Wyk S."/>
            <person name="Wingfield M.J."/>
            <person name="Xiong C."/>
            <person name="Yue Q."/>
            <person name="Zhang X."/>
        </authorList>
    </citation>
    <scope>NUCLEOTIDE SEQUENCE [LARGE SCALE GENOMIC DNA]</scope>
    <source>
        <strain evidence="2 3">BP 5553</strain>
    </source>
</reference>
<dbReference type="AlphaFoldDB" id="A0A370TN39"/>
<accession>A0A370TN39</accession>
<dbReference type="RefSeq" id="XP_031869606.1">
    <property type="nucleotide sequence ID" value="XM_032013006.1"/>
</dbReference>
<dbReference type="GeneID" id="43597232"/>
<name>A0A370TN39_9HELO</name>
<gene>
    <name evidence="2" type="ORF">BP5553_04383</name>
</gene>
<feature type="region of interest" description="Disordered" evidence="1">
    <location>
        <begin position="354"/>
        <end position="373"/>
    </location>
</feature>
<protein>
    <submittedName>
        <fullName evidence="2">Uncharacterized protein</fullName>
    </submittedName>
</protein>
<comment type="caution">
    <text evidence="2">The sequence shown here is derived from an EMBL/GenBank/DDBJ whole genome shotgun (WGS) entry which is preliminary data.</text>
</comment>
<evidence type="ECO:0000313" key="3">
    <source>
        <dbReference type="Proteomes" id="UP000254866"/>
    </source>
</evidence>
<sequence>MCIDILPHYKTCKHNATSDPLLAFIDRHECLHKDCESPPKRVEVHDGRCPSCLGDHAIEARPVIVGLFKHCWQSEICGHEWGHANVVGLERYDTDPEFVLVTPEKYNICPDCNGMGYDMRFAGTDRPPKTSSTMPLDYEGLTRIPIDAIGSTCPDITPTSMPGLNRAMPGIYKPPTRHTSGGSGIRAASSHLAAAPPYTTSAWGRPQMSSPSSARPESSEMHSASIKPTSYRQRMVEPDLLNQVVTKDATPKDIYGKVNGEEAISRLRTVSTLRLSHPEISHSESITAAPPADMHSHGLDGKLTGVVLRDGYPRAFRSSDGSSALGLSQIPSLRSQAHESIPFSSCQAVHISNRTVESPRGVPSRVTPGHQGPIVPVAKVSKLPRDYPVGVSSTIHEE</sequence>
<dbReference type="OrthoDB" id="10558157at2759"/>
<dbReference type="Proteomes" id="UP000254866">
    <property type="component" value="Unassembled WGS sequence"/>
</dbReference>
<keyword evidence="3" id="KW-1185">Reference proteome</keyword>
<dbReference type="EMBL" id="NPIC01000003">
    <property type="protein sequence ID" value="RDL36950.1"/>
    <property type="molecule type" value="Genomic_DNA"/>
</dbReference>
<organism evidence="2 3">
    <name type="scientific">Venustampulla echinocandica</name>
    <dbReference type="NCBI Taxonomy" id="2656787"/>
    <lineage>
        <taxon>Eukaryota</taxon>
        <taxon>Fungi</taxon>
        <taxon>Dikarya</taxon>
        <taxon>Ascomycota</taxon>
        <taxon>Pezizomycotina</taxon>
        <taxon>Leotiomycetes</taxon>
        <taxon>Helotiales</taxon>
        <taxon>Pleuroascaceae</taxon>
        <taxon>Venustampulla</taxon>
    </lineage>
</organism>